<feature type="compositionally biased region" description="Acidic residues" evidence="4">
    <location>
        <begin position="230"/>
        <end position="240"/>
    </location>
</feature>
<evidence type="ECO:0000313" key="8">
    <source>
        <dbReference type="Proteomes" id="UP001177023"/>
    </source>
</evidence>
<feature type="compositionally biased region" description="Polar residues" evidence="4">
    <location>
        <begin position="869"/>
        <end position="878"/>
    </location>
</feature>
<dbReference type="SUPFAM" id="SSF50729">
    <property type="entry name" value="PH domain-like"/>
    <property type="match status" value="1"/>
</dbReference>
<comment type="similarity">
    <text evidence="2">Belongs to the SMEK family.</text>
</comment>
<dbReference type="EMBL" id="CATQJA010002613">
    <property type="protein sequence ID" value="CAJ0573094.1"/>
    <property type="molecule type" value="Genomic_DNA"/>
</dbReference>
<feature type="non-terminal residue" evidence="7">
    <location>
        <position position="1"/>
    </location>
</feature>
<feature type="compositionally biased region" description="Acidic residues" evidence="4">
    <location>
        <begin position="787"/>
        <end position="802"/>
    </location>
</feature>
<feature type="region of interest" description="Disordered" evidence="4">
    <location>
        <begin position="785"/>
        <end position="833"/>
    </location>
</feature>
<feature type="compositionally biased region" description="Basic and acidic residues" evidence="4">
    <location>
        <begin position="1"/>
        <end position="27"/>
    </location>
</feature>
<feature type="region of interest" description="Disordered" evidence="4">
    <location>
        <begin position="228"/>
        <end position="249"/>
    </location>
</feature>
<gene>
    <name evidence="7" type="ORF">MSPICULIGERA_LOCUS11463</name>
</gene>
<sequence length="1038" mass="116612">MVASEVKAEEQQETVDEQKPELVETKEIQPGPDGDVKTTPAIEKLDLTEADPPKPVDEPVPSVSGTDAVKTEDAAVAEAKPLESAEPKLSAAEVEAKIKPDEKPAEVKPKEKTELTKVDFAKEAKNRVKLYVLCDQKVWDDRGTGHVTCVTSPEQPNASFIVVQLETAGQKKNVLESRILQETAYQKQQETLIVWSESENCDLALSFQEKTGCEEIWAKICEVQGRDPDDGYDDIDEEASDPGQHNPTLMTARTNTIALPPCEMSRLGEIELLLSNNLQTPAIRDRMANTIELEEYIPKLCDVFRMCEDVENLDGLHQMFNIVRHLFHLNRNSIIDRLFAKEHLREVLGMLEYDQSKEEPRKHREFIFEKTHFKNILNIEQEDLKDKIRHAYVVQYVQDVCFPAPSIFEENLLTVLNSHLFFHRVEIVSLLMEERVLRSLFTELKDEACTVARRAELVKFLRELCSFSQALTNSGPNSREAFFKTLMHNDVLATIEPSLKSPHVETRNTIVEVLGMLVEFSPHTIREHIISQAKNSTDENVLLNLLICHMLNDRDAELSSAEQVFQALRTIIDPDNMGANKTERGEFLVFFYRRCINTVVKKLFENVEGGKLVKDDYYTASVSHMVVRLLCFCVEHHAFNVRQWALGVGLIGKVIIMLQSRHHLLVLGTLRFLRSICALKDSFFTQELIKHNTIAAIVRCLLANGPRYNLLNSAIIEFFDFMRQEDMRTLIKVSIEKHWEELQHITYVKVFKNLKNRYEQHQEKGPVRNDSLKENQEMNKAAKERLFDDDDQWFSQDDDDQEQNTVPSSQPSFSGVGAPPARKTAVEPSFPSVMRNRFGEEDDEEDGAVFSSSLLSQKKPNMIRILPSPNRSPNSTANAGAERSRSPSSAQNSGVEEVSSSNGSATIKLPNSPVSTALKTLSEYGDSDSDEDDVSSGSSSREGEVSSTSRDDEGSSPSPSAEDPATPENPLKRRRTESPNGQSSPNEAEHAMTTLLAKEPLEKKARASPSPPPVGVATKFVQSPTVTVKDSAAAPKTD</sequence>
<evidence type="ECO:0000259" key="5">
    <source>
        <dbReference type="Pfam" id="PF04802"/>
    </source>
</evidence>
<dbReference type="GO" id="GO:0005654">
    <property type="term" value="C:nucleoplasm"/>
    <property type="evidence" value="ECO:0007669"/>
    <property type="project" value="TreeGrafter"/>
</dbReference>
<accession>A0AA36CRE2</accession>
<dbReference type="Gene3D" id="1.25.10.10">
    <property type="entry name" value="Leucine-rich Repeat Variant"/>
    <property type="match status" value="1"/>
</dbReference>
<feature type="region of interest" description="Disordered" evidence="4">
    <location>
        <begin position="1"/>
        <end position="88"/>
    </location>
</feature>
<dbReference type="PANTHER" id="PTHR23318:SF0">
    <property type="entry name" value="SERINE_THREONINE-PROTEIN PHOSPHATASE 4 REGULATORY SUBUNIT 3"/>
    <property type="match status" value="1"/>
</dbReference>
<dbReference type="GO" id="GO:0006974">
    <property type="term" value="P:DNA damage response"/>
    <property type="evidence" value="ECO:0007669"/>
    <property type="project" value="TreeGrafter"/>
</dbReference>
<dbReference type="InterPro" id="IPR016024">
    <property type="entry name" value="ARM-type_fold"/>
</dbReference>
<feature type="compositionally biased region" description="Polar residues" evidence="4">
    <location>
        <begin position="804"/>
        <end position="813"/>
    </location>
</feature>
<dbReference type="InterPro" id="IPR011993">
    <property type="entry name" value="PH-like_dom_sf"/>
</dbReference>
<evidence type="ECO:0000256" key="2">
    <source>
        <dbReference type="ARBA" id="ARBA00008809"/>
    </source>
</evidence>
<name>A0AA36CRE2_9BILA</name>
<evidence type="ECO:0000256" key="3">
    <source>
        <dbReference type="ARBA" id="ARBA00023242"/>
    </source>
</evidence>
<dbReference type="InterPro" id="IPR055236">
    <property type="entry name" value="EVH1_PP4R3"/>
</dbReference>
<feature type="compositionally biased region" description="Low complexity" evidence="4">
    <location>
        <begin position="892"/>
        <end position="904"/>
    </location>
</feature>
<comment type="subcellular location">
    <subcellularLocation>
        <location evidence="1">Nucleus</location>
    </subcellularLocation>
</comment>
<dbReference type="InterPro" id="IPR006887">
    <property type="entry name" value="P4R3-like_central_dom"/>
</dbReference>
<comment type="caution">
    <text evidence="7">The sequence shown here is derived from an EMBL/GenBank/DDBJ whole genome shotgun (WGS) entry which is preliminary data.</text>
</comment>
<proteinExistence type="inferred from homology"/>
<evidence type="ECO:0008006" key="9">
    <source>
        <dbReference type="Google" id="ProtNLM"/>
    </source>
</evidence>
<feature type="domain" description="PP4R3 EVH1-like" evidence="6">
    <location>
        <begin position="126"/>
        <end position="224"/>
    </location>
</feature>
<dbReference type="InterPro" id="IPR051137">
    <property type="entry name" value="PP4R3-like"/>
</dbReference>
<dbReference type="GO" id="GO:0072542">
    <property type="term" value="F:protein phosphatase activator activity"/>
    <property type="evidence" value="ECO:0007669"/>
    <property type="project" value="TreeGrafter"/>
</dbReference>
<protein>
    <recommendedName>
        <fullName evidence="9">Serine/threonine-protein phosphatase 4 regulatory subunit 3-like central domain-containing protein</fullName>
    </recommendedName>
</protein>
<dbReference type="Proteomes" id="UP001177023">
    <property type="component" value="Unassembled WGS sequence"/>
</dbReference>
<reference evidence="7" key="1">
    <citation type="submission" date="2023-06" db="EMBL/GenBank/DDBJ databases">
        <authorList>
            <person name="Delattre M."/>
        </authorList>
    </citation>
    <scope>NUCLEOTIDE SEQUENCE</scope>
    <source>
        <strain evidence="7">AF72</strain>
    </source>
</reference>
<keyword evidence="3" id="KW-0539">Nucleus</keyword>
<dbReference type="Pfam" id="PF04802">
    <property type="entry name" value="PP4R3"/>
    <property type="match status" value="1"/>
</dbReference>
<feature type="compositionally biased region" description="Basic and acidic residues" evidence="4">
    <location>
        <begin position="43"/>
        <end position="57"/>
    </location>
</feature>
<organism evidence="7 8">
    <name type="scientific">Mesorhabditis spiculigera</name>
    <dbReference type="NCBI Taxonomy" id="96644"/>
    <lineage>
        <taxon>Eukaryota</taxon>
        <taxon>Metazoa</taxon>
        <taxon>Ecdysozoa</taxon>
        <taxon>Nematoda</taxon>
        <taxon>Chromadorea</taxon>
        <taxon>Rhabditida</taxon>
        <taxon>Rhabditina</taxon>
        <taxon>Rhabditomorpha</taxon>
        <taxon>Rhabditoidea</taxon>
        <taxon>Rhabditidae</taxon>
        <taxon>Mesorhabditinae</taxon>
        <taxon>Mesorhabditis</taxon>
    </lineage>
</organism>
<evidence type="ECO:0000313" key="7">
    <source>
        <dbReference type="EMBL" id="CAJ0573094.1"/>
    </source>
</evidence>
<keyword evidence="8" id="KW-1185">Reference proteome</keyword>
<dbReference type="AlphaFoldDB" id="A0AA36CRE2"/>
<dbReference type="Gene3D" id="2.30.29.30">
    <property type="entry name" value="Pleckstrin-homology domain (PH domain)/Phosphotyrosine-binding domain (PTB)"/>
    <property type="match status" value="1"/>
</dbReference>
<evidence type="ECO:0000256" key="1">
    <source>
        <dbReference type="ARBA" id="ARBA00004123"/>
    </source>
</evidence>
<dbReference type="InterPro" id="IPR011989">
    <property type="entry name" value="ARM-like"/>
</dbReference>
<dbReference type="GO" id="GO:0030289">
    <property type="term" value="C:protein phosphatase 4 complex"/>
    <property type="evidence" value="ECO:0007669"/>
    <property type="project" value="TreeGrafter"/>
</dbReference>
<evidence type="ECO:0000256" key="4">
    <source>
        <dbReference type="SAM" id="MobiDB-lite"/>
    </source>
</evidence>
<evidence type="ECO:0000259" key="6">
    <source>
        <dbReference type="Pfam" id="PF22972"/>
    </source>
</evidence>
<feature type="compositionally biased region" description="Acidic residues" evidence="4">
    <location>
        <begin position="925"/>
        <end position="934"/>
    </location>
</feature>
<dbReference type="PANTHER" id="PTHR23318">
    <property type="entry name" value="ATP SYNTHASE GAMMA-RELATED"/>
    <property type="match status" value="1"/>
</dbReference>
<feature type="compositionally biased region" description="Basic and acidic residues" evidence="4">
    <location>
        <begin position="941"/>
        <end position="953"/>
    </location>
</feature>
<dbReference type="Pfam" id="PF22972">
    <property type="entry name" value="EVH1_PP4R3"/>
    <property type="match status" value="1"/>
</dbReference>
<dbReference type="SUPFAM" id="SSF48371">
    <property type="entry name" value="ARM repeat"/>
    <property type="match status" value="1"/>
</dbReference>
<feature type="region of interest" description="Disordered" evidence="4">
    <location>
        <begin position="860"/>
        <end position="1021"/>
    </location>
</feature>
<feature type="domain" description="Serine/threonine-protein phosphatase 4 regulatory subunit 3-like central" evidence="5">
    <location>
        <begin position="269"/>
        <end position="760"/>
    </location>
</feature>